<dbReference type="PANTHER" id="PTHR42879">
    <property type="entry name" value="3-OXOACYL-(ACYL-CARRIER-PROTEIN) REDUCTASE"/>
    <property type="match status" value="1"/>
</dbReference>
<keyword evidence="4" id="KW-1185">Reference proteome</keyword>
<dbReference type="CDD" id="cd05233">
    <property type="entry name" value="SDR_c"/>
    <property type="match status" value="1"/>
</dbReference>
<dbReference type="Pfam" id="PF13561">
    <property type="entry name" value="adh_short_C2"/>
    <property type="match status" value="1"/>
</dbReference>
<evidence type="ECO:0000313" key="3">
    <source>
        <dbReference type="EMBL" id="RVT67033.1"/>
    </source>
</evidence>
<comment type="caution">
    <text evidence="3">The sequence shown here is derived from an EMBL/GenBank/DDBJ whole genome shotgun (WGS) entry which is preliminary data.</text>
</comment>
<dbReference type="PRINTS" id="PR00081">
    <property type="entry name" value="GDHRDH"/>
</dbReference>
<dbReference type="AlphaFoldDB" id="A0A3S2UYG3"/>
<evidence type="ECO:0000313" key="4">
    <source>
        <dbReference type="Proteomes" id="UP000288024"/>
    </source>
</evidence>
<organism evidence="3 4">
    <name type="scientific">Niallia taxi</name>
    <dbReference type="NCBI Taxonomy" id="2499688"/>
    <lineage>
        <taxon>Bacteria</taxon>
        <taxon>Bacillati</taxon>
        <taxon>Bacillota</taxon>
        <taxon>Bacilli</taxon>
        <taxon>Bacillales</taxon>
        <taxon>Bacillaceae</taxon>
        <taxon>Niallia</taxon>
    </lineage>
</organism>
<dbReference type="InterPro" id="IPR050259">
    <property type="entry name" value="SDR"/>
</dbReference>
<keyword evidence="2" id="KW-0560">Oxidoreductase</keyword>
<dbReference type="InterPro" id="IPR002347">
    <property type="entry name" value="SDR_fam"/>
</dbReference>
<dbReference type="RefSeq" id="WP_127734455.1">
    <property type="nucleotide sequence ID" value="NZ_CAJCKN010000079.1"/>
</dbReference>
<reference evidence="3 4" key="1">
    <citation type="submission" date="2019-01" db="EMBL/GenBank/DDBJ databases">
        <title>Bacillus sp. M5HDSG1-1, whole genome shotgun sequence.</title>
        <authorList>
            <person name="Tuo L."/>
        </authorList>
    </citation>
    <scope>NUCLEOTIDE SEQUENCE [LARGE SCALE GENOMIC DNA]</scope>
    <source>
        <strain evidence="3 4">M5HDSG1-1</strain>
    </source>
</reference>
<proteinExistence type="inferred from homology"/>
<dbReference type="Proteomes" id="UP000288024">
    <property type="component" value="Unassembled WGS sequence"/>
</dbReference>
<evidence type="ECO:0000256" key="1">
    <source>
        <dbReference type="ARBA" id="ARBA00006484"/>
    </source>
</evidence>
<sequence>MGKHILITGATGEIGASVAKLLASKGYSLYLHYHKNEESLRTLLNDLSQYGQEYIPIKADLSKRDAYRHVTSSIFALDGIVYASGVSVYGMLADLQDETLDQLWNLHVASLISITRELLPKLTQKQAGSIIAVSSIWGQVGASMEVAYSTVKGAQIAFIKALSKEMARNGIRVNAVAPGAIDTKMLSMFTAEEKEWMTEEIPMGRLGSAAEVAESVLFLLSDSSSYMTGQVLSLNGGWHM</sequence>
<dbReference type="Gene3D" id="3.40.50.720">
    <property type="entry name" value="NAD(P)-binding Rossmann-like Domain"/>
    <property type="match status" value="1"/>
</dbReference>
<dbReference type="PANTHER" id="PTHR42879:SF2">
    <property type="entry name" value="3-OXOACYL-[ACYL-CARRIER-PROTEIN] REDUCTASE FABG"/>
    <property type="match status" value="1"/>
</dbReference>
<dbReference type="SUPFAM" id="SSF51735">
    <property type="entry name" value="NAD(P)-binding Rossmann-fold domains"/>
    <property type="match status" value="1"/>
</dbReference>
<dbReference type="EMBL" id="RZTZ01000001">
    <property type="protein sequence ID" value="RVT67033.1"/>
    <property type="molecule type" value="Genomic_DNA"/>
</dbReference>
<protein>
    <submittedName>
        <fullName evidence="3">SDR family oxidoreductase</fullName>
    </submittedName>
</protein>
<dbReference type="GeneID" id="87619445"/>
<dbReference type="NCBIfam" id="NF047420">
    <property type="entry name" value="EF_P_mod_YmfI"/>
    <property type="match status" value="1"/>
</dbReference>
<dbReference type="FunFam" id="3.40.50.720:FF:000173">
    <property type="entry name" value="3-oxoacyl-[acyl-carrier protein] reductase"/>
    <property type="match status" value="1"/>
</dbReference>
<dbReference type="InterPro" id="IPR036291">
    <property type="entry name" value="NAD(P)-bd_dom_sf"/>
</dbReference>
<name>A0A3S2UYG3_9BACI</name>
<gene>
    <name evidence="3" type="ORF">EM808_00720</name>
</gene>
<comment type="similarity">
    <text evidence="1">Belongs to the short-chain dehydrogenases/reductases (SDR) family.</text>
</comment>
<evidence type="ECO:0000256" key="2">
    <source>
        <dbReference type="ARBA" id="ARBA00023002"/>
    </source>
</evidence>
<dbReference type="GO" id="GO:0016491">
    <property type="term" value="F:oxidoreductase activity"/>
    <property type="evidence" value="ECO:0007669"/>
    <property type="project" value="UniProtKB-KW"/>
</dbReference>
<accession>A0A3S2UYG3</accession>